<dbReference type="CDD" id="cd18692">
    <property type="entry name" value="PIN_VapC-like"/>
    <property type="match status" value="1"/>
</dbReference>
<dbReference type="InterPro" id="IPR052106">
    <property type="entry name" value="PINc/VapC_TA"/>
</dbReference>
<dbReference type="InterPro" id="IPR029060">
    <property type="entry name" value="PIN-like_dom_sf"/>
</dbReference>
<name>A0A8B0SFZ1_9GAMM</name>
<reference evidence="3" key="2">
    <citation type="submission" date="2021-04" db="EMBL/GenBank/DDBJ databases">
        <title>Complete Genome and methylome analysis of Thiothrix fructosivorans ATCC 49748.</title>
        <authorList>
            <person name="Fomenkov A."/>
            <person name="Sun L."/>
            <person name="Vincze T."/>
            <person name="Grabovich M.Y."/>
            <person name="Roberts R.J."/>
        </authorList>
    </citation>
    <scope>NUCLEOTIDE SEQUENCE</scope>
    <source>
        <strain evidence="3">ATCC 49748</strain>
    </source>
</reference>
<proteinExistence type="predicted"/>
<feature type="domain" description="PIN" evidence="1">
    <location>
        <begin position="5"/>
        <end position="117"/>
    </location>
</feature>
<reference evidence="2 4" key="1">
    <citation type="submission" date="2021-03" db="EMBL/GenBank/DDBJ databases">
        <title>Draft genome and methylome analysis of Thiotrix fructosivoruns ATCC 49748.</title>
        <authorList>
            <person name="Fomenkov A."/>
            <person name="Grabovich M.Y."/>
            <person name="Roberts R.J."/>
        </authorList>
    </citation>
    <scope>NUCLEOTIDE SEQUENCE [LARGE SCALE GENOMIC DNA]</scope>
    <source>
        <strain evidence="2 4">ATCC 49748</strain>
    </source>
</reference>
<dbReference type="Gene3D" id="3.40.50.1010">
    <property type="entry name" value="5'-nuclease"/>
    <property type="match status" value="1"/>
</dbReference>
<dbReference type="EMBL" id="JAFMPM010000008">
    <property type="protein sequence ID" value="MBO0614504.1"/>
    <property type="molecule type" value="Genomic_DNA"/>
</dbReference>
<dbReference type="SUPFAM" id="SSF88723">
    <property type="entry name" value="PIN domain-like"/>
    <property type="match status" value="1"/>
</dbReference>
<accession>A0A8B0SFZ1</accession>
<evidence type="ECO:0000259" key="1">
    <source>
        <dbReference type="Pfam" id="PF01850"/>
    </source>
</evidence>
<gene>
    <name evidence="3" type="ORF">J1836_011905</name>
    <name evidence="2" type="ORF">J1836_16515</name>
</gene>
<dbReference type="RefSeq" id="WP_207252230.1">
    <property type="nucleotide sequence ID" value="NZ_JAFMPM010000008.1"/>
</dbReference>
<dbReference type="Pfam" id="PF01850">
    <property type="entry name" value="PIN"/>
    <property type="match status" value="1"/>
</dbReference>
<dbReference type="PANTHER" id="PTHR38826:SF5">
    <property type="entry name" value="RIBONUCLEASE VAPC13"/>
    <property type="match status" value="1"/>
</dbReference>
<sequence>MPAKVFLDSNVLIYVYSEDESEKATLALQCAQEPDAWISTQVLNEVSNVLRRKQKQAYADILNVIHELQSNFQITTVTTKTIEQALLLGERYRYSYFDSLMLASALEQGCTVLYSEDMQHGQIIEGLLRIVDPFDGLAD</sequence>
<keyword evidence="4" id="KW-1185">Reference proteome</keyword>
<evidence type="ECO:0000313" key="2">
    <source>
        <dbReference type="EMBL" id="MBO0614504.1"/>
    </source>
</evidence>
<organism evidence="3">
    <name type="scientific">Thiothrix fructosivorans</name>
    <dbReference type="NCBI Taxonomy" id="111770"/>
    <lineage>
        <taxon>Bacteria</taxon>
        <taxon>Pseudomonadati</taxon>
        <taxon>Pseudomonadota</taxon>
        <taxon>Gammaproteobacteria</taxon>
        <taxon>Thiotrichales</taxon>
        <taxon>Thiotrichaceae</taxon>
        <taxon>Thiothrix</taxon>
    </lineage>
</organism>
<dbReference type="Proteomes" id="UP000664466">
    <property type="component" value="Unassembled WGS sequence"/>
</dbReference>
<protein>
    <submittedName>
        <fullName evidence="3">PIN domain-containing protein</fullName>
    </submittedName>
</protein>
<evidence type="ECO:0000313" key="4">
    <source>
        <dbReference type="Proteomes" id="UP000664466"/>
    </source>
</evidence>
<dbReference type="EMBL" id="CP072748">
    <property type="protein sequence ID" value="QTX09340.1"/>
    <property type="molecule type" value="Genomic_DNA"/>
</dbReference>
<evidence type="ECO:0000313" key="3">
    <source>
        <dbReference type="EMBL" id="QTX09340.1"/>
    </source>
</evidence>
<dbReference type="InterPro" id="IPR002716">
    <property type="entry name" value="PIN_dom"/>
</dbReference>
<dbReference type="AlphaFoldDB" id="A0A8B0SFZ1"/>
<dbReference type="PANTHER" id="PTHR38826">
    <property type="entry name" value="RIBONUCLEASE VAPC13"/>
    <property type="match status" value="1"/>
</dbReference>